<dbReference type="GO" id="GO:0008878">
    <property type="term" value="F:glucose-1-phosphate adenylyltransferase activity"/>
    <property type="evidence" value="ECO:0007669"/>
    <property type="project" value="UniProtKB-EC"/>
</dbReference>
<protein>
    <submittedName>
        <fullName evidence="5">Glucose-1-phosphate adenylyltransferase subunit GlgD</fullName>
        <ecNumber evidence="5">2.7.7.27</ecNumber>
    </submittedName>
</protein>
<comment type="similarity">
    <text evidence="1">Belongs to the bacterial/plant glucose-1-phosphate adenylyltransferase family.</text>
</comment>
<proteinExistence type="inferred from homology"/>
<dbReference type="NCBIfam" id="TIGR02092">
    <property type="entry name" value="glgD"/>
    <property type="match status" value="1"/>
</dbReference>
<keyword evidence="2" id="KW-0320">Glycogen biosynthesis</keyword>
<dbReference type="PANTHER" id="PTHR43523:SF6">
    <property type="entry name" value="GLYCOGEN BIOSYNTHESIS PROTEIN GLGD"/>
    <property type="match status" value="1"/>
</dbReference>
<dbReference type="InterPro" id="IPR011004">
    <property type="entry name" value="Trimer_LpxA-like_sf"/>
</dbReference>
<dbReference type="Proteomes" id="UP001300012">
    <property type="component" value="Unassembled WGS sequence"/>
</dbReference>
<feature type="domain" description="Nucleotidyl transferase" evidence="3">
    <location>
        <begin position="17"/>
        <end position="208"/>
    </location>
</feature>
<dbReference type="Gene3D" id="3.90.550.10">
    <property type="entry name" value="Spore Coat Polysaccharide Biosynthesis Protein SpsA, Chain A"/>
    <property type="match status" value="1"/>
</dbReference>
<dbReference type="PANTHER" id="PTHR43523">
    <property type="entry name" value="GLUCOSE-1-PHOSPHATE ADENYLYLTRANSFERASE-RELATED"/>
    <property type="match status" value="1"/>
</dbReference>
<dbReference type="InterPro" id="IPR029044">
    <property type="entry name" value="Nucleotide-diphossugar_trans"/>
</dbReference>
<dbReference type="Gene3D" id="2.160.10.10">
    <property type="entry name" value="Hexapeptide repeat proteins"/>
    <property type="match status" value="1"/>
</dbReference>
<gene>
    <name evidence="5" type="primary">glgD</name>
    <name evidence="5" type="ORF">NV381_02460</name>
</gene>
<dbReference type="InterPro" id="IPR011832">
    <property type="entry name" value="GlgDAde_trans"/>
</dbReference>
<dbReference type="EMBL" id="JANQBD010000001">
    <property type="protein sequence ID" value="MCR8630056.1"/>
    <property type="molecule type" value="Genomic_DNA"/>
</dbReference>
<sequence>MNNVLGIINLSINQPLLHELTYSRATATVPFGGRYRLIDFVLSNMVNSGINNVGVLTHNNYRSIIDHLGSGKEWDLDHKQRGLFILPPPNMNSSGFNGDLQNFYGHLEYFERSTEEIAIVSSSHMICNINYTEAVEFHKKRNADITVIYKELDTAQENLSNLIMLELNENGRVVSMTENHLKPDSNKVYMRMIILRKELLVDLVKKSVAQNYYDLVRHVIMRNLDQLNVYAYEYKGYLAIINSIHNYYKCSMDLLKPEVWKALFFQRGLIYTKIKDAPPALYAKDAPVTNSLVANGCIIEGTVENSILFRGVKIKKGAVIKNSILMQNCVIEGDSVLDRVILDKEVFVTSGNQLIGEQATPTVFTKKSSI</sequence>
<dbReference type="SUPFAM" id="SSF53448">
    <property type="entry name" value="Nucleotide-diphospho-sugar transferases"/>
    <property type="match status" value="1"/>
</dbReference>
<dbReference type="EC" id="2.7.7.27" evidence="5"/>
<name>A0ABT1YA40_9BACL</name>
<dbReference type="Pfam" id="PF24894">
    <property type="entry name" value="Hexapep_GlmU"/>
    <property type="match status" value="1"/>
</dbReference>
<evidence type="ECO:0000256" key="1">
    <source>
        <dbReference type="ARBA" id="ARBA00010443"/>
    </source>
</evidence>
<evidence type="ECO:0000313" key="5">
    <source>
        <dbReference type="EMBL" id="MCR8630056.1"/>
    </source>
</evidence>
<evidence type="ECO:0000259" key="3">
    <source>
        <dbReference type="Pfam" id="PF00483"/>
    </source>
</evidence>
<dbReference type="RefSeq" id="WP_258211658.1">
    <property type="nucleotide sequence ID" value="NZ_JANQBD010000001.1"/>
</dbReference>
<keyword evidence="5" id="KW-0808">Transferase</keyword>
<evidence type="ECO:0000259" key="4">
    <source>
        <dbReference type="Pfam" id="PF24894"/>
    </source>
</evidence>
<evidence type="ECO:0000256" key="2">
    <source>
        <dbReference type="ARBA" id="ARBA00023056"/>
    </source>
</evidence>
<organism evidence="5 6">
    <name type="scientific">Paenibacillus radicis</name>
    <name type="common">ex Xue et al. 2023</name>
    <dbReference type="NCBI Taxonomy" id="2972489"/>
    <lineage>
        <taxon>Bacteria</taxon>
        <taxon>Bacillati</taxon>
        <taxon>Bacillota</taxon>
        <taxon>Bacilli</taxon>
        <taxon>Bacillales</taxon>
        <taxon>Paenibacillaceae</taxon>
        <taxon>Paenibacillus</taxon>
    </lineage>
</organism>
<dbReference type="InterPro" id="IPR011831">
    <property type="entry name" value="ADP-Glc_PPase"/>
</dbReference>
<evidence type="ECO:0000313" key="6">
    <source>
        <dbReference type="Proteomes" id="UP001300012"/>
    </source>
</evidence>
<dbReference type="CDD" id="cd04651">
    <property type="entry name" value="LbH_G1P_AT_C"/>
    <property type="match status" value="1"/>
</dbReference>
<reference evidence="5 6" key="1">
    <citation type="submission" date="2022-08" db="EMBL/GenBank/DDBJ databases">
        <title>Paenibacillus endoradicis sp. nov., Paenibacillus radicibacter sp. nov and Paenibacillus pararadicis sp. nov., three cold-adapted plant growth-promoting bacteria isolated from root of Larix gmelinii in Great Khingan.</title>
        <authorList>
            <person name="Xue H."/>
        </authorList>
    </citation>
    <scope>NUCLEOTIDE SEQUENCE [LARGE SCALE GENOMIC DNA]</scope>
    <source>
        <strain evidence="5 6">N5-1-1-5</strain>
    </source>
</reference>
<keyword evidence="6" id="KW-1185">Reference proteome</keyword>
<comment type="caution">
    <text evidence="5">The sequence shown here is derived from an EMBL/GenBank/DDBJ whole genome shotgun (WGS) entry which is preliminary data.</text>
</comment>
<dbReference type="InterPro" id="IPR005835">
    <property type="entry name" value="NTP_transferase_dom"/>
</dbReference>
<dbReference type="Pfam" id="PF00483">
    <property type="entry name" value="NTP_transferase"/>
    <property type="match status" value="1"/>
</dbReference>
<feature type="domain" description="Glucose-1-phosphate adenylyltransferase/Bifunctional protein GlmU-like C-terminal hexapeptide" evidence="4">
    <location>
        <begin position="286"/>
        <end position="357"/>
    </location>
</feature>
<dbReference type="SUPFAM" id="SSF51161">
    <property type="entry name" value="Trimeric LpxA-like enzymes"/>
    <property type="match status" value="1"/>
</dbReference>
<keyword evidence="5" id="KW-0548">Nucleotidyltransferase</keyword>
<dbReference type="CDD" id="cd02508">
    <property type="entry name" value="ADP_Glucose_PP"/>
    <property type="match status" value="1"/>
</dbReference>
<accession>A0ABT1YA40</accession>
<dbReference type="InterPro" id="IPR056818">
    <property type="entry name" value="GlmU/GlgC-like_hexapep"/>
</dbReference>